<protein>
    <submittedName>
        <fullName evidence="4">14-3-3 protein</fullName>
    </submittedName>
</protein>
<dbReference type="Pfam" id="PF00244">
    <property type="entry name" value="14-3-3"/>
    <property type="match status" value="1"/>
</dbReference>
<evidence type="ECO:0000259" key="3">
    <source>
        <dbReference type="SMART" id="SM00101"/>
    </source>
</evidence>
<name>A0A165SU75_9APHY</name>
<evidence type="ECO:0000313" key="5">
    <source>
        <dbReference type="Proteomes" id="UP000076727"/>
    </source>
</evidence>
<dbReference type="InterPro" id="IPR036815">
    <property type="entry name" value="14-3-3_dom_sf"/>
</dbReference>
<accession>A0A165SU75</accession>
<proteinExistence type="inferred from homology"/>
<dbReference type="Proteomes" id="UP000076727">
    <property type="component" value="Unassembled WGS sequence"/>
</dbReference>
<dbReference type="PANTHER" id="PTHR18860">
    <property type="entry name" value="14-3-3 PROTEIN"/>
    <property type="match status" value="1"/>
</dbReference>
<dbReference type="PRINTS" id="PR00305">
    <property type="entry name" value="1433ZETA"/>
</dbReference>
<feature type="site" description="Interaction with phosphoserine on interacting protein" evidence="2">
    <location>
        <position position="149"/>
    </location>
</feature>
<dbReference type="InterPro" id="IPR000308">
    <property type="entry name" value="14-3-3"/>
</dbReference>
<organism evidence="4 5">
    <name type="scientific">Daedalea quercina L-15889</name>
    <dbReference type="NCBI Taxonomy" id="1314783"/>
    <lineage>
        <taxon>Eukaryota</taxon>
        <taxon>Fungi</taxon>
        <taxon>Dikarya</taxon>
        <taxon>Basidiomycota</taxon>
        <taxon>Agaricomycotina</taxon>
        <taxon>Agaricomycetes</taxon>
        <taxon>Polyporales</taxon>
        <taxon>Fomitopsis</taxon>
    </lineage>
</organism>
<evidence type="ECO:0000256" key="1">
    <source>
        <dbReference type="ARBA" id="ARBA00006141"/>
    </source>
</evidence>
<evidence type="ECO:0000256" key="2">
    <source>
        <dbReference type="PIRSR" id="PIRSR000868-1"/>
    </source>
</evidence>
<comment type="similarity">
    <text evidence="1">Belongs to the 14-3-3 family.</text>
</comment>
<dbReference type="SUPFAM" id="SSF48445">
    <property type="entry name" value="14-3-3 protein"/>
    <property type="match status" value="1"/>
</dbReference>
<dbReference type="InterPro" id="IPR023410">
    <property type="entry name" value="14-3-3_domain"/>
</dbReference>
<feature type="domain" description="14-3-3" evidence="3">
    <location>
        <begin position="24"/>
        <end position="265"/>
    </location>
</feature>
<evidence type="ECO:0000313" key="4">
    <source>
        <dbReference type="EMBL" id="KZT72496.1"/>
    </source>
</evidence>
<dbReference type="PIRSF" id="PIRSF000868">
    <property type="entry name" value="14-3-3"/>
    <property type="match status" value="1"/>
</dbReference>
<feature type="site" description="Interaction with phosphoserine on interacting protein" evidence="2">
    <location>
        <position position="78"/>
    </location>
</feature>
<dbReference type="STRING" id="1314783.A0A165SU75"/>
<dbReference type="Gene3D" id="1.20.190.20">
    <property type="entry name" value="14-3-3 domain"/>
    <property type="match status" value="1"/>
</dbReference>
<dbReference type="OrthoDB" id="10260625at2759"/>
<keyword evidence="5" id="KW-1185">Reference proteome</keyword>
<dbReference type="SMART" id="SM00101">
    <property type="entry name" value="14_3_3"/>
    <property type="match status" value="1"/>
</dbReference>
<dbReference type="InterPro" id="IPR023409">
    <property type="entry name" value="14-3-3_CS"/>
</dbReference>
<dbReference type="AlphaFoldDB" id="A0A165SU75"/>
<gene>
    <name evidence="4" type="ORF">DAEQUDRAFT_704853</name>
</gene>
<dbReference type="PROSITE" id="PS00796">
    <property type="entry name" value="1433_1"/>
    <property type="match status" value="1"/>
</dbReference>
<dbReference type="EMBL" id="KV429040">
    <property type="protein sequence ID" value="KZT72496.1"/>
    <property type="molecule type" value="Genomic_DNA"/>
</dbReference>
<sequence length="265" mass="30447">MVLLGYPSSRSQLEASKGAMSLSRLDRLLLARIADQAERYHDVIAQIKDIINMSDARLNMDERNLLSVAYKNITATLRSSWRTIDTLETQTRHSQKEHRLMHRQKERIERDIADICKDVVELLERFLIPAANPGEDKVFYCKMRGDYYRYLAEMTHNHHREQYASTSLDAYKFAYKHALHTLDPAHPTRLGLALNFAVYYHDICQSPEKACFLAKHAFDEAIAVASDPTFPVHSLEDALMILQLLKDDLILWSEELRAGGDTLAT</sequence>
<reference evidence="4 5" key="1">
    <citation type="journal article" date="2016" name="Mol. Biol. Evol.">
        <title>Comparative Genomics of Early-Diverging Mushroom-Forming Fungi Provides Insights into the Origins of Lignocellulose Decay Capabilities.</title>
        <authorList>
            <person name="Nagy L.G."/>
            <person name="Riley R."/>
            <person name="Tritt A."/>
            <person name="Adam C."/>
            <person name="Daum C."/>
            <person name="Floudas D."/>
            <person name="Sun H."/>
            <person name="Yadav J.S."/>
            <person name="Pangilinan J."/>
            <person name="Larsson K.H."/>
            <person name="Matsuura K."/>
            <person name="Barry K."/>
            <person name="Labutti K."/>
            <person name="Kuo R."/>
            <person name="Ohm R.A."/>
            <person name="Bhattacharya S.S."/>
            <person name="Shirouzu T."/>
            <person name="Yoshinaga Y."/>
            <person name="Martin F.M."/>
            <person name="Grigoriev I.V."/>
            <person name="Hibbett D.S."/>
        </authorList>
    </citation>
    <scope>NUCLEOTIDE SEQUENCE [LARGE SCALE GENOMIC DNA]</scope>
    <source>
        <strain evidence="4 5">L-15889</strain>
    </source>
</reference>